<dbReference type="InterPro" id="IPR000571">
    <property type="entry name" value="Znf_CCCH"/>
</dbReference>
<evidence type="ECO:0000256" key="5">
    <source>
        <dbReference type="PROSITE-ProRule" id="PRU00723"/>
    </source>
</evidence>
<feature type="zinc finger region" description="C3H1-type" evidence="5">
    <location>
        <begin position="29"/>
        <end position="52"/>
    </location>
</feature>
<feature type="domain" description="C3H1-type" evidence="7">
    <location>
        <begin position="59"/>
        <end position="86"/>
    </location>
</feature>
<dbReference type="Pfam" id="PF05495">
    <property type="entry name" value="zf-CHY"/>
    <property type="match status" value="1"/>
</dbReference>
<keyword evidence="2 4" id="KW-0863">Zinc-finger</keyword>
<evidence type="ECO:0000256" key="4">
    <source>
        <dbReference type="PROSITE-ProRule" id="PRU00601"/>
    </source>
</evidence>
<feature type="domain" description="C3H1-type" evidence="7">
    <location>
        <begin position="1"/>
        <end position="28"/>
    </location>
</feature>
<feature type="region of interest" description="Disordered" evidence="6">
    <location>
        <begin position="133"/>
        <end position="178"/>
    </location>
</feature>
<dbReference type="AlphaFoldDB" id="A0AAV2T4D1"/>
<dbReference type="Proteomes" id="UP001497525">
    <property type="component" value="Unassembled WGS sequence"/>
</dbReference>
<keyword evidence="1 5" id="KW-0479">Metal-binding</keyword>
<feature type="domain" description="C3H1-type" evidence="7">
    <location>
        <begin position="29"/>
        <end position="52"/>
    </location>
</feature>
<evidence type="ECO:0000313" key="9">
    <source>
        <dbReference type="EMBL" id="CAL5131126.1"/>
    </source>
</evidence>
<feature type="domain" description="CHY-type" evidence="8">
    <location>
        <begin position="683"/>
        <end position="753"/>
    </location>
</feature>
<organism evidence="9 10">
    <name type="scientific">Calicophoron daubneyi</name>
    <name type="common">Rumen fluke</name>
    <name type="synonym">Paramphistomum daubneyi</name>
    <dbReference type="NCBI Taxonomy" id="300641"/>
    <lineage>
        <taxon>Eukaryota</taxon>
        <taxon>Metazoa</taxon>
        <taxon>Spiralia</taxon>
        <taxon>Lophotrochozoa</taxon>
        <taxon>Platyhelminthes</taxon>
        <taxon>Trematoda</taxon>
        <taxon>Digenea</taxon>
        <taxon>Plagiorchiida</taxon>
        <taxon>Pronocephalata</taxon>
        <taxon>Paramphistomoidea</taxon>
        <taxon>Paramphistomidae</taxon>
        <taxon>Calicophoron</taxon>
    </lineage>
</organism>
<feature type="compositionally biased region" description="Acidic residues" evidence="6">
    <location>
        <begin position="431"/>
        <end position="446"/>
    </location>
</feature>
<dbReference type="Pfam" id="PF18044">
    <property type="entry name" value="zf-CCCH_4"/>
    <property type="match status" value="1"/>
</dbReference>
<dbReference type="EMBL" id="CAXLJL010000079">
    <property type="protein sequence ID" value="CAL5131126.1"/>
    <property type="molecule type" value="Genomic_DNA"/>
</dbReference>
<dbReference type="Gene3D" id="4.10.1000.10">
    <property type="entry name" value="Zinc finger, CCCH-type"/>
    <property type="match status" value="2"/>
</dbReference>
<dbReference type="InterPro" id="IPR008913">
    <property type="entry name" value="Znf_CHY"/>
</dbReference>
<dbReference type="InterPro" id="IPR041367">
    <property type="entry name" value="Znf-CCCH_4"/>
</dbReference>
<sequence length="798" mass="88825">MNRLPVCHYFQAGCCRNADACPFMHPTVKCRTFTSTGWCPYGYNCHFWHCRSGKPVPVLVKRKPCQFFMNGQCKYGDRCSFSHDLPTEDSGGMTLAEYRASKKFSNLTLTDQGSQPEGVKSCTPPGLNDYGRFSVESGHSDHSREPPSYFRTPSVADKNTQQPRLPFKKPNTGFNGTSLEGATKSELCRLQHLEIDRFVKTYPADRLKELQSDGDARIFCLRFSSTDPDWYYDVREVVLNIRFDRRYPAEPLKVTVLLKEDLPRTLVEHLNSSILSWINLKHQEFIRSNRMELYLRAFLLWLDRNLEDLFTEGLRKYKAELESQEKADTTTQGIGSIPLDTSAPSVSTSNQAEYAAPAENPIGTTDPSGRQHGESGAEHAPLDGSCTNYSPTESLSDSNPDTSSSEVENSDDSLSEKGEWVEPVTSRSPDSDETGTEEDELDEEKDDNPCSDTAMLKESSDSKLPSEELPPVPGAGTQCVRLKDFRLIGSSGTYVQRRLSVSLHCTRCRLPFTWIFNLQGGSLYVNNGDQPVASRLRSLPPHNTPCGRCQQPMELIFQASIAHAFDNRAGTLYLSGCVADDVPPKLSEAMLVCTGCNSTVKFSGLQADRVTSRRCFQCHSIMGLEFSAIQLEMLKPSADTPAGVNFSTFSGDKKSSSSSAELSRKLRRSLNSSLNPLIQDGSPLPEYGTCKHYRKSFRWLRFPCCGRLGACDVCHDDAAADGHEMEFANRMICGFCSKEQPFSATKPCVRCGKYLSGSRSSHWEGGKGCRDKFTMSRKDVKKYSQLNKTVSKGKAAKS</sequence>
<evidence type="ECO:0000313" key="10">
    <source>
        <dbReference type="Proteomes" id="UP001497525"/>
    </source>
</evidence>
<dbReference type="PROSITE" id="PS51266">
    <property type="entry name" value="ZF_CHY"/>
    <property type="match status" value="1"/>
</dbReference>
<proteinExistence type="predicted"/>
<feature type="compositionally biased region" description="Low complexity" evidence="6">
    <location>
        <begin position="394"/>
        <end position="405"/>
    </location>
</feature>
<feature type="zinc finger region" description="C3H1-type" evidence="5">
    <location>
        <begin position="1"/>
        <end position="28"/>
    </location>
</feature>
<feature type="region of interest" description="Disordered" evidence="6">
    <location>
        <begin position="322"/>
        <end position="475"/>
    </location>
</feature>
<protein>
    <submittedName>
        <fullName evidence="9">Uncharacterized protein</fullName>
    </submittedName>
</protein>
<accession>A0AAV2T4D1</accession>
<evidence type="ECO:0000256" key="2">
    <source>
        <dbReference type="ARBA" id="ARBA00022771"/>
    </source>
</evidence>
<feature type="zinc finger region" description="C3H1-type" evidence="5">
    <location>
        <begin position="59"/>
        <end position="86"/>
    </location>
</feature>
<feature type="compositionally biased region" description="Polar residues" evidence="6">
    <location>
        <begin position="342"/>
        <end position="352"/>
    </location>
</feature>
<dbReference type="SUPFAM" id="SSF90229">
    <property type="entry name" value="CCCH zinc finger"/>
    <property type="match status" value="1"/>
</dbReference>
<comment type="caution">
    <text evidence="9">The sequence shown here is derived from an EMBL/GenBank/DDBJ whole genome shotgun (WGS) entry which is preliminary data.</text>
</comment>
<evidence type="ECO:0000259" key="8">
    <source>
        <dbReference type="PROSITE" id="PS51266"/>
    </source>
</evidence>
<dbReference type="SMART" id="SM00356">
    <property type="entry name" value="ZnF_C3H1"/>
    <property type="match status" value="3"/>
</dbReference>
<evidence type="ECO:0000256" key="6">
    <source>
        <dbReference type="SAM" id="MobiDB-lite"/>
    </source>
</evidence>
<keyword evidence="3 5" id="KW-0862">Zinc</keyword>
<gene>
    <name evidence="9" type="ORF">CDAUBV1_LOCUS3304</name>
</gene>
<evidence type="ECO:0000256" key="1">
    <source>
        <dbReference type="ARBA" id="ARBA00022723"/>
    </source>
</evidence>
<name>A0AAV2T4D1_CALDB</name>
<feature type="compositionally biased region" description="Basic and acidic residues" evidence="6">
    <location>
        <begin position="369"/>
        <end position="381"/>
    </location>
</feature>
<dbReference type="InterPro" id="IPR037274">
    <property type="entry name" value="Znf_CHY_sf"/>
</dbReference>
<dbReference type="GO" id="GO:0008270">
    <property type="term" value="F:zinc ion binding"/>
    <property type="evidence" value="ECO:0007669"/>
    <property type="project" value="UniProtKB-KW"/>
</dbReference>
<evidence type="ECO:0000256" key="3">
    <source>
        <dbReference type="ARBA" id="ARBA00022833"/>
    </source>
</evidence>
<evidence type="ECO:0000259" key="7">
    <source>
        <dbReference type="PROSITE" id="PS50103"/>
    </source>
</evidence>
<dbReference type="InterPro" id="IPR036855">
    <property type="entry name" value="Znf_CCCH_sf"/>
</dbReference>
<dbReference type="PROSITE" id="PS50103">
    <property type="entry name" value="ZF_C3H1"/>
    <property type="match status" value="3"/>
</dbReference>
<dbReference type="SUPFAM" id="SSF161219">
    <property type="entry name" value="CHY zinc finger-like"/>
    <property type="match status" value="1"/>
</dbReference>
<reference evidence="9" key="1">
    <citation type="submission" date="2024-06" db="EMBL/GenBank/DDBJ databases">
        <authorList>
            <person name="Liu X."/>
            <person name="Lenzi L."/>
            <person name="Haldenby T S."/>
            <person name="Uol C."/>
        </authorList>
    </citation>
    <scope>NUCLEOTIDE SEQUENCE</scope>
</reference>